<dbReference type="SMART" id="SM00642">
    <property type="entry name" value="Aamy"/>
    <property type="match status" value="1"/>
</dbReference>
<feature type="domain" description="Glycosyl hydrolase family 13 catalytic" evidence="4">
    <location>
        <begin position="14"/>
        <end position="391"/>
    </location>
</feature>
<evidence type="ECO:0000256" key="2">
    <source>
        <dbReference type="ARBA" id="ARBA00022801"/>
    </source>
</evidence>
<dbReference type="PANTHER" id="PTHR10357:SF179">
    <property type="entry name" value="NEUTRAL AND BASIC AMINO ACID TRANSPORT PROTEIN RBAT"/>
    <property type="match status" value="1"/>
</dbReference>
<comment type="similarity">
    <text evidence="1">Belongs to the glycosyl hydrolase 13 family.</text>
</comment>
<dbReference type="Pfam" id="PF00128">
    <property type="entry name" value="Alpha-amylase"/>
    <property type="match status" value="1"/>
</dbReference>
<dbReference type="SUPFAM" id="SSF51445">
    <property type="entry name" value="(Trans)glycosidases"/>
    <property type="match status" value="1"/>
</dbReference>
<accession>A0A543IV18</accession>
<dbReference type="GO" id="GO:0009313">
    <property type="term" value="P:oligosaccharide catabolic process"/>
    <property type="evidence" value="ECO:0007669"/>
    <property type="project" value="TreeGrafter"/>
</dbReference>
<evidence type="ECO:0000256" key="3">
    <source>
        <dbReference type="ARBA" id="ARBA00023295"/>
    </source>
</evidence>
<dbReference type="AlphaFoldDB" id="A0A543IV18"/>
<dbReference type="Gene3D" id="3.90.400.10">
    <property type="entry name" value="Oligo-1,6-glucosidase, Domain 2"/>
    <property type="match status" value="1"/>
</dbReference>
<dbReference type="CDD" id="cd11332">
    <property type="entry name" value="AmyAc_OligoGlu_TS"/>
    <property type="match status" value="1"/>
</dbReference>
<dbReference type="Gene3D" id="3.20.20.80">
    <property type="entry name" value="Glycosidases"/>
    <property type="match status" value="1"/>
</dbReference>
<dbReference type="OrthoDB" id="3203135at2"/>
<dbReference type="InterPro" id="IPR006047">
    <property type="entry name" value="GH13_cat_dom"/>
</dbReference>
<dbReference type="FunFam" id="3.90.400.10:FF:000002">
    <property type="entry name" value="Sucrose isomerase"/>
    <property type="match status" value="1"/>
</dbReference>
<gene>
    <name evidence="5" type="ORF">FHX40_1084</name>
</gene>
<evidence type="ECO:0000313" key="6">
    <source>
        <dbReference type="Proteomes" id="UP000319213"/>
    </source>
</evidence>
<keyword evidence="2" id="KW-0378">Hydrolase</keyword>
<sequence>METLPWWHDAVVYQIYVRSFADADGDGVGDLEGVRRRLPYLSALGVDAVWLTPFYRSPMVDGGYDVADHRDVDPLFGDLATFDRLVADAHAHDLKVIVDLVPNHTSSAHPWFREALAAPKGSPERDRYIFRDGVDGGPPNNWRSVFGGPAWTQVPDGQWYLHLFAPEQPDLNWRNPEIHAEFLDILRFWLGRGVDGFRIDVAMGLYKDEALPSIPEEAQDLRSGTPIWGRPEVHDVYREWRKLLDRFDGHRMLVGEVWTDSVEDLARYVRGDELHQCFNFAWLEAPWDAAAFRSVIDDTLAALGAAPTWVLSNHDVVRHVTRYAEGAPEPGVGAARARAAVLAMLALPGSVYLYQGEELGLPEVTDLPPEVRQDPTFFRTGGEVPGRDGCRVPLPWSGSRPPFGFSLTGSAAPWLPQPADWAELTVERQLADPESMLSFYRKVLALRRSLVGALPDRIGWLDSPDKVLAFARGDLICVLNCGRGHVALPPHRTMLAASGPLTADGLPPDTAAWLAAR</sequence>
<name>A0A543IV18_9ACTN</name>
<evidence type="ECO:0000259" key="4">
    <source>
        <dbReference type="SMART" id="SM00642"/>
    </source>
</evidence>
<comment type="caution">
    <text evidence="5">The sequence shown here is derived from an EMBL/GenBank/DDBJ whole genome shotgun (WGS) entry which is preliminary data.</text>
</comment>
<evidence type="ECO:0000313" key="5">
    <source>
        <dbReference type="EMBL" id="TQM74413.1"/>
    </source>
</evidence>
<protein>
    <submittedName>
        <fullName evidence="5">Alpha-glucosidase</fullName>
    </submittedName>
</protein>
<keyword evidence="6" id="KW-1185">Reference proteome</keyword>
<dbReference type="GO" id="GO:0004556">
    <property type="term" value="F:alpha-amylase activity"/>
    <property type="evidence" value="ECO:0007669"/>
    <property type="project" value="TreeGrafter"/>
</dbReference>
<dbReference type="RefSeq" id="WP_142258590.1">
    <property type="nucleotide sequence ID" value="NZ_BMPV01000006.1"/>
</dbReference>
<reference evidence="5 6" key="1">
    <citation type="submission" date="2019-06" db="EMBL/GenBank/DDBJ databases">
        <title>Sequencing the genomes of 1000 actinobacteria strains.</title>
        <authorList>
            <person name="Klenk H.-P."/>
        </authorList>
    </citation>
    <scope>NUCLEOTIDE SEQUENCE [LARGE SCALE GENOMIC DNA]</scope>
    <source>
        <strain evidence="5 6">DSM 43186</strain>
    </source>
</reference>
<dbReference type="PANTHER" id="PTHR10357">
    <property type="entry name" value="ALPHA-AMYLASE FAMILY MEMBER"/>
    <property type="match status" value="1"/>
</dbReference>
<dbReference type="EMBL" id="VFPQ01000001">
    <property type="protein sequence ID" value="TQM74413.1"/>
    <property type="molecule type" value="Genomic_DNA"/>
</dbReference>
<keyword evidence="3" id="KW-0326">Glycosidase</keyword>
<evidence type="ECO:0000256" key="1">
    <source>
        <dbReference type="ARBA" id="ARBA00008061"/>
    </source>
</evidence>
<proteinExistence type="inferred from homology"/>
<dbReference type="Proteomes" id="UP000319213">
    <property type="component" value="Unassembled WGS sequence"/>
</dbReference>
<dbReference type="InterPro" id="IPR045857">
    <property type="entry name" value="O16G_dom_2"/>
</dbReference>
<dbReference type="InterPro" id="IPR017853">
    <property type="entry name" value="GH"/>
</dbReference>
<organism evidence="5 6">
    <name type="scientific">Thermopolyspora flexuosa</name>
    <dbReference type="NCBI Taxonomy" id="103836"/>
    <lineage>
        <taxon>Bacteria</taxon>
        <taxon>Bacillati</taxon>
        <taxon>Actinomycetota</taxon>
        <taxon>Actinomycetes</taxon>
        <taxon>Streptosporangiales</taxon>
        <taxon>Streptosporangiaceae</taxon>
        <taxon>Thermopolyspora</taxon>
    </lineage>
</organism>